<dbReference type="InterPro" id="IPR038009">
    <property type="entry name" value="GlmU_C_LbH"/>
</dbReference>
<evidence type="ECO:0000256" key="16">
    <source>
        <dbReference type="ARBA" id="ARBA00048493"/>
    </source>
</evidence>
<evidence type="ECO:0000256" key="10">
    <source>
        <dbReference type="ARBA" id="ARBA00022960"/>
    </source>
</evidence>
<comment type="caution">
    <text evidence="21">The sequence shown here is derived from an EMBL/GenBank/DDBJ whole genome shotgun (WGS) entry which is preliminary data.</text>
</comment>
<dbReference type="UniPathway" id="UPA00973"/>
<dbReference type="UniPathway" id="UPA00113">
    <property type="reaction ID" value="UER00532"/>
</dbReference>
<evidence type="ECO:0000313" key="21">
    <source>
        <dbReference type="EMBL" id="RKG31898.1"/>
    </source>
</evidence>
<feature type="binding site" evidence="18">
    <location>
        <position position="224"/>
    </location>
    <ligand>
        <name>UDP-N-acetyl-alpha-D-glucosamine</name>
        <dbReference type="ChEBI" id="CHEBI:57705"/>
    </ligand>
</feature>
<protein>
    <recommendedName>
        <fullName evidence="18">Bifunctional protein GlmU</fullName>
    </recommendedName>
    <domain>
        <recommendedName>
            <fullName evidence="18">UDP-N-acetylglucosamine pyrophosphorylase</fullName>
            <ecNumber evidence="18">2.7.7.23</ecNumber>
        </recommendedName>
        <alternativeName>
            <fullName evidence="18">N-acetylglucosamine-1-phosphate uridyltransferase</fullName>
        </alternativeName>
    </domain>
    <domain>
        <recommendedName>
            <fullName evidence="18">Glucosamine-1-phosphate N-acetyltransferase</fullName>
            <ecNumber evidence="18">2.3.1.157</ecNumber>
        </recommendedName>
    </domain>
</protein>
<dbReference type="InterPro" id="IPR011004">
    <property type="entry name" value="Trimer_LpxA-like_sf"/>
</dbReference>
<dbReference type="NCBIfam" id="TIGR01173">
    <property type="entry name" value="glmU"/>
    <property type="match status" value="1"/>
</dbReference>
<dbReference type="InterPro" id="IPR056729">
    <property type="entry name" value="GMPPB_C"/>
</dbReference>
<comment type="similarity">
    <text evidence="2 18">In the C-terminal section; belongs to the transferase hexapeptide repeat family.</text>
</comment>
<gene>
    <name evidence="18 21" type="primary">glmU</name>
    <name evidence="21" type="ORF">D7V32_06970</name>
</gene>
<dbReference type="InterPro" id="IPR018357">
    <property type="entry name" value="Hexapep_transf_CS"/>
</dbReference>
<evidence type="ECO:0000256" key="13">
    <source>
        <dbReference type="ARBA" id="ARBA00023315"/>
    </source>
</evidence>
<dbReference type="GO" id="GO:0016020">
    <property type="term" value="C:membrane"/>
    <property type="evidence" value="ECO:0007669"/>
    <property type="project" value="GOC"/>
</dbReference>
<organism evidence="21 22">
    <name type="scientific">Acinetobacter tianfuensis</name>
    <dbReference type="NCBI Taxonomy" id="2419603"/>
    <lineage>
        <taxon>Bacteria</taxon>
        <taxon>Pseudomonadati</taxon>
        <taxon>Pseudomonadota</taxon>
        <taxon>Gammaproteobacteria</taxon>
        <taxon>Moraxellales</taxon>
        <taxon>Moraxellaceae</taxon>
        <taxon>Acinetobacter</taxon>
    </lineage>
</organism>
<dbReference type="Proteomes" id="UP000282388">
    <property type="component" value="Unassembled WGS sequence"/>
</dbReference>
<feature type="binding site" evidence="18">
    <location>
        <position position="402"/>
    </location>
    <ligand>
        <name>acetyl-CoA</name>
        <dbReference type="ChEBI" id="CHEBI:57288"/>
    </ligand>
</feature>
<evidence type="ECO:0000256" key="12">
    <source>
        <dbReference type="ARBA" id="ARBA00023268"/>
    </source>
</evidence>
<feature type="binding site" evidence="18">
    <location>
        <begin position="78"/>
        <end position="79"/>
    </location>
    <ligand>
        <name>UDP-N-acetyl-alpha-D-glucosamine</name>
        <dbReference type="ChEBI" id="CHEBI:57705"/>
    </ligand>
</feature>
<feature type="binding site" evidence="18">
    <location>
        <position position="377"/>
    </location>
    <ligand>
        <name>acetyl-CoA</name>
        <dbReference type="ChEBI" id="CHEBI:57288"/>
    </ligand>
</feature>
<feature type="binding site" evidence="18">
    <location>
        <begin position="8"/>
        <end position="11"/>
    </location>
    <ligand>
        <name>UDP-N-acetyl-alpha-D-glucosamine</name>
        <dbReference type="ChEBI" id="CHEBI:57705"/>
    </ligand>
</feature>
<feature type="binding site" evidence="18">
    <location>
        <position position="102"/>
    </location>
    <ligand>
        <name>Mg(2+)</name>
        <dbReference type="ChEBI" id="CHEBI:18420"/>
    </ligand>
</feature>
<dbReference type="EC" id="2.7.7.23" evidence="18"/>
<dbReference type="Gene3D" id="2.160.10.10">
    <property type="entry name" value="Hexapeptide repeat proteins"/>
    <property type="match status" value="1"/>
</dbReference>
<dbReference type="InterPro" id="IPR005882">
    <property type="entry name" value="Bifunctional_GlmU"/>
</dbReference>
<dbReference type="SUPFAM" id="SSF53448">
    <property type="entry name" value="Nucleotide-diphospho-sugar transferases"/>
    <property type="match status" value="1"/>
</dbReference>
<feature type="region of interest" description="Linker" evidence="18">
    <location>
        <begin position="227"/>
        <end position="247"/>
    </location>
</feature>
<dbReference type="Pfam" id="PF12804">
    <property type="entry name" value="NTP_transf_3"/>
    <property type="match status" value="1"/>
</dbReference>
<comment type="subunit">
    <text evidence="18">Homotrimer.</text>
</comment>
<evidence type="ECO:0000256" key="17">
    <source>
        <dbReference type="ARBA" id="ARBA00049628"/>
    </source>
</evidence>
<comment type="similarity">
    <text evidence="3 18">In the N-terminal section; belongs to the N-acetylglucosamine-1-phosphate uridyltransferase family.</text>
</comment>
<dbReference type="Gene3D" id="3.90.550.10">
    <property type="entry name" value="Spore Coat Polysaccharide Biosynthesis Protein SpsA, Chain A"/>
    <property type="match status" value="1"/>
</dbReference>
<evidence type="ECO:0000256" key="5">
    <source>
        <dbReference type="ARBA" id="ARBA00022679"/>
    </source>
</evidence>
<keyword evidence="12 18" id="KW-0511">Multifunctional enzyme</keyword>
<keyword evidence="14 18" id="KW-0961">Cell wall biogenesis/degradation</keyword>
<feature type="binding site" evidence="18">
    <location>
        <position position="374"/>
    </location>
    <ligand>
        <name>UDP-N-acetyl-alpha-D-glucosamine</name>
        <dbReference type="ChEBI" id="CHEBI:57705"/>
    </ligand>
</feature>
<evidence type="ECO:0000256" key="6">
    <source>
        <dbReference type="ARBA" id="ARBA00022695"/>
    </source>
</evidence>
<feature type="binding site" evidence="18">
    <location>
        <position position="420"/>
    </location>
    <ligand>
        <name>acetyl-CoA</name>
        <dbReference type="ChEBI" id="CHEBI:57288"/>
    </ligand>
</feature>
<feature type="binding site" evidence="18">
    <location>
        <position position="73"/>
    </location>
    <ligand>
        <name>UDP-N-acetyl-alpha-D-glucosamine</name>
        <dbReference type="ChEBI" id="CHEBI:57705"/>
    </ligand>
</feature>
<comment type="pathway">
    <text evidence="18">Nucleotide-sugar biosynthesis; UDP-N-acetyl-alpha-D-glucosamine biosynthesis; N-acetyl-alpha-D-glucosamine 1-phosphate from alpha-D-glucosamine 6-phosphate (route II): step 2/2.</text>
</comment>
<dbReference type="EC" id="2.3.1.157" evidence="18"/>
<feature type="binding site" evidence="18">
    <location>
        <begin position="383"/>
        <end position="384"/>
    </location>
    <ligand>
        <name>acetyl-CoA</name>
        <dbReference type="ChEBI" id="CHEBI:57288"/>
    </ligand>
</feature>
<accession>A0A3A8ECQ4</accession>
<dbReference type="EMBL" id="RAXV01000012">
    <property type="protein sequence ID" value="RKG31898.1"/>
    <property type="molecule type" value="Genomic_DNA"/>
</dbReference>
<dbReference type="GO" id="GO:0000902">
    <property type="term" value="P:cell morphogenesis"/>
    <property type="evidence" value="ECO:0007669"/>
    <property type="project" value="UniProtKB-UniRule"/>
</dbReference>
<comment type="catalytic activity">
    <reaction evidence="15 18">
        <text>alpha-D-glucosamine 1-phosphate + acetyl-CoA = N-acetyl-alpha-D-glucosamine 1-phosphate + CoA + H(+)</text>
        <dbReference type="Rhea" id="RHEA:13725"/>
        <dbReference type="ChEBI" id="CHEBI:15378"/>
        <dbReference type="ChEBI" id="CHEBI:57287"/>
        <dbReference type="ChEBI" id="CHEBI:57288"/>
        <dbReference type="ChEBI" id="CHEBI:57776"/>
        <dbReference type="ChEBI" id="CHEBI:58516"/>
        <dbReference type="EC" id="2.3.1.157"/>
    </reaction>
</comment>
<dbReference type="RefSeq" id="WP_120402168.1">
    <property type="nucleotide sequence ID" value="NZ_RAXV01000012.1"/>
</dbReference>
<dbReference type="Pfam" id="PF25087">
    <property type="entry name" value="GMPPB_C"/>
    <property type="match status" value="1"/>
</dbReference>
<feature type="binding site" evidence="18">
    <location>
        <position position="330"/>
    </location>
    <ligand>
        <name>UDP-N-acetyl-alpha-D-glucosamine</name>
        <dbReference type="ChEBI" id="CHEBI:57705"/>
    </ligand>
</feature>
<keyword evidence="22" id="KW-1185">Reference proteome</keyword>
<dbReference type="GO" id="GO:0003977">
    <property type="term" value="F:UDP-N-acetylglucosamine diphosphorylase activity"/>
    <property type="evidence" value="ECO:0007669"/>
    <property type="project" value="UniProtKB-UniRule"/>
</dbReference>
<keyword evidence="13 18" id="KW-0012">Acyltransferase</keyword>
<feature type="domain" description="MobA-like NTP transferase" evidence="19">
    <location>
        <begin position="5"/>
        <end position="129"/>
    </location>
</feature>
<feature type="binding site" evidence="18">
    <location>
        <position position="22"/>
    </location>
    <ligand>
        <name>UDP-N-acetyl-alpha-D-glucosamine</name>
        <dbReference type="ChEBI" id="CHEBI:57705"/>
    </ligand>
</feature>
<evidence type="ECO:0000313" key="22">
    <source>
        <dbReference type="Proteomes" id="UP000282388"/>
    </source>
</evidence>
<evidence type="ECO:0000259" key="19">
    <source>
        <dbReference type="Pfam" id="PF12804"/>
    </source>
</evidence>
<dbReference type="OrthoDB" id="9775031at2"/>
<keyword evidence="5 18" id="KW-0808">Transferase</keyword>
<sequence>MSTSVIILAAGKGTRMRSSLPKVLQPLAGRPLLGHVIETAKKLHANNIITIYGHGGHLVQSAFAHEKVQWVEQAEQLGTGHAVKVTLPVLPQTGQSLILSGDVPCISQDTLQKLLDASANTGIGLVTLTLPDASGYGRIVRKNGQIQAIVEHKDASDTQRQIKEINTGIYCVSNAKLHEWLPKLSNDNAQGEYYLTDIVAMAIADGLQVSSVEPERAFEVEGVNDRVQLAALEREYQADQAKKLMQQGVHLIDPSRFDLRGKLTVGNDVRIDINVIIEGEVELGDHVEIGAGCVIKNTKIASGTKVQPYSVFDSAIVGEDAQIGPFARLRPGAKLANEVHIGNFVEVKNTSIGLGSKANHFTYLGDAEVGAGSNIGAGTITCNYDGANKFKTTIGDAAFIGSNSSLVAPVTIGNGATVGAGSVITRDVADYSLAVERSKQFAKENYPRPQKIKK</sequence>
<comment type="subcellular location">
    <subcellularLocation>
        <location evidence="1 18">Cytoplasm</location>
    </subcellularLocation>
</comment>
<evidence type="ECO:0000256" key="9">
    <source>
        <dbReference type="ARBA" id="ARBA00022842"/>
    </source>
</evidence>
<dbReference type="GO" id="GO:0005737">
    <property type="term" value="C:cytoplasm"/>
    <property type="evidence" value="ECO:0007669"/>
    <property type="project" value="UniProtKB-SubCell"/>
</dbReference>
<dbReference type="CDD" id="cd02540">
    <property type="entry name" value="GT2_GlmU_N_bac"/>
    <property type="match status" value="1"/>
</dbReference>
<dbReference type="InterPro" id="IPR050065">
    <property type="entry name" value="GlmU-like"/>
</dbReference>
<proteinExistence type="inferred from homology"/>
<evidence type="ECO:0000256" key="2">
    <source>
        <dbReference type="ARBA" id="ARBA00007707"/>
    </source>
</evidence>
<comment type="catalytic activity">
    <reaction evidence="16 18">
        <text>N-acetyl-alpha-D-glucosamine 1-phosphate + UTP + H(+) = UDP-N-acetyl-alpha-D-glucosamine + diphosphate</text>
        <dbReference type="Rhea" id="RHEA:13509"/>
        <dbReference type="ChEBI" id="CHEBI:15378"/>
        <dbReference type="ChEBI" id="CHEBI:33019"/>
        <dbReference type="ChEBI" id="CHEBI:46398"/>
        <dbReference type="ChEBI" id="CHEBI:57705"/>
        <dbReference type="ChEBI" id="CHEBI:57776"/>
        <dbReference type="EC" id="2.7.7.23"/>
    </reaction>
</comment>
<feature type="binding site" evidence="18">
    <location>
        <position position="151"/>
    </location>
    <ligand>
        <name>UDP-N-acetyl-alpha-D-glucosamine</name>
        <dbReference type="ChEBI" id="CHEBI:57705"/>
    </ligand>
</feature>
<feature type="binding site" evidence="18">
    <location>
        <begin position="100"/>
        <end position="102"/>
    </location>
    <ligand>
        <name>UDP-N-acetyl-alpha-D-glucosamine</name>
        <dbReference type="ChEBI" id="CHEBI:57705"/>
    </ligand>
</feature>
<dbReference type="PANTHER" id="PTHR43584">
    <property type="entry name" value="NUCLEOTIDYL TRANSFERASE"/>
    <property type="match status" value="1"/>
</dbReference>
<evidence type="ECO:0000256" key="15">
    <source>
        <dbReference type="ARBA" id="ARBA00048247"/>
    </source>
</evidence>
<feature type="binding site" evidence="18">
    <location>
        <position position="224"/>
    </location>
    <ligand>
        <name>Mg(2+)</name>
        <dbReference type="ChEBI" id="CHEBI:18420"/>
    </ligand>
</feature>
<keyword evidence="4 18" id="KW-0963">Cytoplasm</keyword>
<keyword evidence="6 18" id="KW-0548">Nucleotidyltransferase</keyword>
<dbReference type="GO" id="GO:0071555">
    <property type="term" value="P:cell wall organization"/>
    <property type="evidence" value="ECO:0007669"/>
    <property type="project" value="UniProtKB-KW"/>
</dbReference>
<reference evidence="21 22" key="1">
    <citation type="submission" date="2018-09" db="EMBL/GenBank/DDBJ databases">
        <title>The draft genome of Acinetobacter spp. strains.</title>
        <authorList>
            <person name="Qin J."/>
            <person name="Feng Y."/>
            <person name="Zong Z."/>
        </authorList>
    </citation>
    <scope>NUCLEOTIDE SEQUENCE [LARGE SCALE GENOMIC DNA]</scope>
    <source>
        <strain evidence="21 22">WCHAc060012</strain>
    </source>
</reference>
<evidence type="ECO:0000256" key="1">
    <source>
        <dbReference type="ARBA" id="ARBA00004496"/>
    </source>
</evidence>
<dbReference type="SUPFAM" id="SSF51161">
    <property type="entry name" value="Trimeric LpxA-like enzymes"/>
    <property type="match status" value="1"/>
</dbReference>
<comment type="cofactor">
    <cofactor evidence="18">
        <name>Mg(2+)</name>
        <dbReference type="ChEBI" id="CHEBI:18420"/>
    </cofactor>
    <text evidence="18">Binds 1 Mg(2+) ion per subunit.</text>
</comment>
<feature type="binding site" evidence="18">
    <location>
        <position position="137"/>
    </location>
    <ligand>
        <name>UDP-N-acetyl-alpha-D-glucosamine</name>
        <dbReference type="ChEBI" id="CHEBI:57705"/>
    </ligand>
</feature>
<evidence type="ECO:0000256" key="4">
    <source>
        <dbReference type="ARBA" id="ARBA00022490"/>
    </source>
</evidence>
<dbReference type="GO" id="GO:0019134">
    <property type="term" value="F:glucosamine-1-phosphate N-acetyltransferase activity"/>
    <property type="evidence" value="ECO:0007669"/>
    <property type="project" value="UniProtKB-UniRule"/>
</dbReference>
<keyword evidence="10 18" id="KW-0133">Cell shape</keyword>
<evidence type="ECO:0000256" key="18">
    <source>
        <dbReference type="HAMAP-Rule" id="MF_01631"/>
    </source>
</evidence>
<keyword evidence="8 18" id="KW-0677">Repeat</keyword>
<dbReference type="GO" id="GO:0006048">
    <property type="term" value="P:UDP-N-acetylglucosamine biosynthetic process"/>
    <property type="evidence" value="ECO:0007669"/>
    <property type="project" value="UniProtKB-UniPathway"/>
</dbReference>
<keyword evidence="7 18" id="KW-0479">Metal-binding</keyword>
<comment type="function">
    <text evidence="17 18">Catalyzes the last two sequential reactions in the de novo biosynthetic pathway for UDP-N-acetylglucosamine (UDP-GlcNAc). The C-terminal domain catalyzes the transfer of acetyl group from acetyl coenzyme A to glucosamine-1-phosphate (GlcN-1-P) to produce N-acetylglucosamine-1-phosphate (GlcNAc-1-P), which is converted into UDP-GlcNAc by the transfer of uridine 5-monophosphate (from uridine 5-triphosphate), a reaction catalyzed by the N-terminal domain.</text>
</comment>
<dbReference type="GO" id="GO:0000287">
    <property type="term" value="F:magnesium ion binding"/>
    <property type="evidence" value="ECO:0007669"/>
    <property type="project" value="UniProtKB-UniRule"/>
</dbReference>
<feature type="binding site" evidence="18">
    <location>
        <position position="166"/>
    </location>
    <ligand>
        <name>UDP-N-acetyl-alpha-D-glucosamine</name>
        <dbReference type="ChEBI" id="CHEBI:57705"/>
    </ligand>
</feature>
<dbReference type="InterPro" id="IPR029044">
    <property type="entry name" value="Nucleotide-diphossugar_trans"/>
</dbReference>
<dbReference type="CDD" id="cd03353">
    <property type="entry name" value="LbH_GlmU_C"/>
    <property type="match status" value="1"/>
</dbReference>
<feature type="binding site" evidence="18">
    <location>
        <position position="363"/>
    </location>
    <ligand>
        <name>UDP-N-acetyl-alpha-D-glucosamine</name>
        <dbReference type="ChEBI" id="CHEBI:57705"/>
    </ligand>
</feature>
<evidence type="ECO:0000259" key="20">
    <source>
        <dbReference type="Pfam" id="PF25087"/>
    </source>
</evidence>
<feature type="active site" description="Proton acceptor" evidence="18">
    <location>
        <position position="360"/>
    </location>
</feature>
<comment type="pathway">
    <text evidence="18">Nucleotide-sugar biosynthesis; UDP-N-acetyl-alpha-D-glucosamine biosynthesis; UDP-N-acetyl-alpha-D-glucosamine from N-acetyl-alpha-D-glucosamine 1-phosphate: step 1/1.</text>
</comment>
<evidence type="ECO:0000256" key="8">
    <source>
        <dbReference type="ARBA" id="ARBA00022737"/>
    </source>
</evidence>
<feature type="binding site" evidence="18">
    <location>
        <position position="437"/>
    </location>
    <ligand>
        <name>acetyl-CoA</name>
        <dbReference type="ChEBI" id="CHEBI:57288"/>
    </ligand>
</feature>
<evidence type="ECO:0000256" key="3">
    <source>
        <dbReference type="ARBA" id="ARBA00007947"/>
    </source>
</evidence>
<evidence type="ECO:0000256" key="7">
    <source>
        <dbReference type="ARBA" id="ARBA00022723"/>
    </source>
</evidence>
<feature type="region of interest" description="Pyrophosphorylase" evidence="18">
    <location>
        <begin position="1"/>
        <end position="226"/>
    </location>
</feature>
<dbReference type="HAMAP" id="MF_01631">
    <property type="entry name" value="GlmU"/>
    <property type="match status" value="1"/>
</dbReference>
<dbReference type="InterPro" id="IPR001451">
    <property type="entry name" value="Hexapep"/>
</dbReference>
<keyword evidence="9 18" id="KW-0460">Magnesium</keyword>
<dbReference type="AlphaFoldDB" id="A0A3A8ECQ4"/>
<feature type="region of interest" description="N-acetyltransferase" evidence="18">
    <location>
        <begin position="248"/>
        <end position="454"/>
    </location>
</feature>
<dbReference type="InterPro" id="IPR025877">
    <property type="entry name" value="MobA-like_NTP_Trfase"/>
</dbReference>
<dbReference type="GO" id="GO:0008360">
    <property type="term" value="P:regulation of cell shape"/>
    <property type="evidence" value="ECO:0007669"/>
    <property type="project" value="UniProtKB-KW"/>
</dbReference>
<dbReference type="PROSITE" id="PS00101">
    <property type="entry name" value="HEXAPEP_TRANSFERASES"/>
    <property type="match status" value="1"/>
</dbReference>
<comment type="pathway">
    <text evidence="18">Bacterial outer membrane biogenesis; LPS lipid A biosynthesis.</text>
</comment>
<keyword evidence="11 18" id="KW-0573">Peptidoglycan synthesis</keyword>
<name>A0A3A8ECQ4_9GAMM</name>
<feature type="domain" description="Mannose-1-phosphate guanyltransferase C-terminal" evidence="20">
    <location>
        <begin position="261"/>
        <end position="352"/>
    </location>
</feature>
<dbReference type="GO" id="GO:0009252">
    <property type="term" value="P:peptidoglycan biosynthetic process"/>
    <property type="evidence" value="ECO:0007669"/>
    <property type="project" value="UniProtKB-UniRule"/>
</dbReference>
<evidence type="ECO:0000256" key="14">
    <source>
        <dbReference type="ARBA" id="ARBA00023316"/>
    </source>
</evidence>
<dbReference type="PANTHER" id="PTHR43584:SF3">
    <property type="entry name" value="BIFUNCTIONAL PROTEIN GLMU"/>
    <property type="match status" value="1"/>
</dbReference>
<dbReference type="Pfam" id="PF00132">
    <property type="entry name" value="Hexapep"/>
    <property type="match status" value="1"/>
</dbReference>
<evidence type="ECO:0000256" key="11">
    <source>
        <dbReference type="ARBA" id="ARBA00022984"/>
    </source>
</evidence>
<dbReference type="GO" id="GO:0009245">
    <property type="term" value="P:lipid A biosynthetic process"/>
    <property type="evidence" value="ECO:0007669"/>
    <property type="project" value="UniProtKB-UniRule"/>
</dbReference>
<feature type="binding site" evidence="18">
    <location>
        <position position="348"/>
    </location>
    <ligand>
        <name>UDP-N-acetyl-alpha-D-glucosamine</name>
        <dbReference type="ChEBI" id="CHEBI:57705"/>
    </ligand>
</feature>